<dbReference type="EMBL" id="CVRI01000055">
    <property type="protein sequence ID" value="CRL01495.1"/>
    <property type="molecule type" value="Genomic_DNA"/>
</dbReference>
<keyword evidence="4" id="KW-1185">Reference proteome</keyword>
<evidence type="ECO:0000313" key="4">
    <source>
        <dbReference type="Proteomes" id="UP000183832"/>
    </source>
</evidence>
<reference evidence="3 4" key="1">
    <citation type="submission" date="2015-04" db="EMBL/GenBank/DDBJ databases">
        <authorList>
            <person name="Syromyatnikov M.Y."/>
            <person name="Popov V.N."/>
        </authorList>
    </citation>
    <scope>NUCLEOTIDE SEQUENCE [LARGE SCALE GENOMIC DNA]</scope>
</reference>
<feature type="region of interest" description="Disordered" evidence="1">
    <location>
        <begin position="110"/>
        <end position="134"/>
    </location>
</feature>
<dbReference type="Pfam" id="PF04824">
    <property type="entry name" value="Rad21_Rec8"/>
    <property type="match status" value="1"/>
</dbReference>
<dbReference type="InterPro" id="IPR006909">
    <property type="entry name" value="Rad21/Rec8_C_eu"/>
</dbReference>
<evidence type="ECO:0000259" key="2">
    <source>
        <dbReference type="Pfam" id="PF04824"/>
    </source>
</evidence>
<proteinExistence type="predicted"/>
<dbReference type="AlphaFoldDB" id="A0A1J1IMM3"/>
<evidence type="ECO:0000313" key="3">
    <source>
        <dbReference type="EMBL" id="CRL01495.1"/>
    </source>
</evidence>
<organism evidence="3 4">
    <name type="scientific">Clunio marinus</name>
    <dbReference type="NCBI Taxonomy" id="568069"/>
    <lineage>
        <taxon>Eukaryota</taxon>
        <taxon>Metazoa</taxon>
        <taxon>Ecdysozoa</taxon>
        <taxon>Arthropoda</taxon>
        <taxon>Hexapoda</taxon>
        <taxon>Insecta</taxon>
        <taxon>Pterygota</taxon>
        <taxon>Neoptera</taxon>
        <taxon>Endopterygota</taxon>
        <taxon>Diptera</taxon>
        <taxon>Nematocera</taxon>
        <taxon>Chironomoidea</taxon>
        <taxon>Chironomidae</taxon>
        <taxon>Clunio</taxon>
    </lineage>
</organism>
<dbReference type="OrthoDB" id="10640158at2759"/>
<dbReference type="Proteomes" id="UP000183832">
    <property type="component" value="Unassembled WGS sequence"/>
</dbReference>
<dbReference type="SUPFAM" id="SSF46785">
    <property type="entry name" value="Winged helix' DNA-binding domain"/>
    <property type="match status" value="1"/>
</dbReference>
<feature type="compositionally biased region" description="Polar residues" evidence="1">
    <location>
        <begin position="110"/>
        <end position="121"/>
    </location>
</feature>
<protein>
    <submittedName>
        <fullName evidence="3">CLUMA_CG014386, isoform A</fullName>
    </submittedName>
</protein>
<gene>
    <name evidence="3" type="ORF">CLUMA_CG014386</name>
</gene>
<feature type="domain" description="Rad21/Rec8-like protein C-terminal eukaryotic" evidence="2">
    <location>
        <begin position="590"/>
        <end position="627"/>
    </location>
</feature>
<name>A0A1J1IMM3_9DIPT</name>
<evidence type="ECO:0000256" key="1">
    <source>
        <dbReference type="SAM" id="MobiDB-lite"/>
    </source>
</evidence>
<accession>A0A1J1IMM3</accession>
<dbReference type="InterPro" id="IPR036390">
    <property type="entry name" value="WH_DNA-bd_sf"/>
</dbReference>
<sequence>MILNVIDNFLSTSENRVIYETLWNLAITKNFKSVNDEISIITVCNLLMNEMVDNDLDRNKFYFSTQLTYGVVKLYRFQIDKLLAQVKIALHRSVKTVYEINWLSNLTQNSTSKNENQTKNASNRKQKTKDKVSHTNKNLSIDLIEQAFTIQEDPEIDQNIEKNGRRDSSMPPPDNCDPTMATNMDAITLTENQRFSSVNINLNESYDEFETTRGKSFPQSFTDDMVRQDQSTLEEIRNNSDQFVNIPQQNSLINDIEEILSSHQVSSARFRDSHKRRLVFTPEDSSQLRKSPKMFKGSEVSLEEMPMVVNDNSRFESSNQTENVKEVNISLGEKSVTFIDIPPFEASNENGYVNQINELCDLPSNDIIQHKETEETNNSEEFLPLSEFQTPIDRDKRSHKKRLIIDKNISINEYNKKCSEYYTNKLTFESPLDSFAMRYFYIKSSVENFLSSPSSRLKHGARNLLPLFERNLKRISLKRSLNAPSPSDVLIAAKKQKLSENIAENHKNINNFNELESNVDVVEEVPSKRRRTENIQGEENNLQIEFNNQIPDIQPEVEQQKDFYEYNAKTKWSKQDIMKTLKTFWEQDEHSITMSKLCAKTNRFTAAGIFFELMVLSKKGAVELLQTNDGLEITNILPGANAQLHI</sequence>